<proteinExistence type="predicted"/>
<organism evidence="1">
    <name type="scientific">Siphoviridae sp. ctKm44</name>
    <dbReference type="NCBI Taxonomy" id="2826245"/>
    <lineage>
        <taxon>Viruses</taxon>
        <taxon>Duplodnaviria</taxon>
        <taxon>Heunggongvirae</taxon>
        <taxon>Uroviricota</taxon>
        <taxon>Caudoviricetes</taxon>
    </lineage>
</organism>
<accession>A0A8S5LU15</accession>
<evidence type="ECO:0000313" key="1">
    <source>
        <dbReference type="EMBL" id="DAD73360.1"/>
    </source>
</evidence>
<dbReference type="EMBL" id="BK014735">
    <property type="protein sequence ID" value="DAD73360.1"/>
    <property type="molecule type" value="Genomic_DNA"/>
</dbReference>
<protein>
    <submittedName>
        <fullName evidence="1">Uncharacterized protein</fullName>
    </submittedName>
</protein>
<reference evidence="1" key="1">
    <citation type="journal article" date="2021" name="Proc. Natl. Acad. Sci. U.S.A.">
        <title>A Catalog of Tens of Thousands of Viruses from Human Metagenomes Reveals Hidden Associations with Chronic Diseases.</title>
        <authorList>
            <person name="Tisza M.J."/>
            <person name="Buck C.B."/>
        </authorList>
    </citation>
    <scope>NUCLEOTIDE SEQUENCE</scope>
    <source>
        <strain evidence="1">CtKm44</strain>
    </source>
</reference>
<sequence>MGATIKYTNLNDTDMIYLWYNSAQEYYDVISGESNKWHNVQWYGTFKAPEWAQRRIKMIYQRINDIRKKYKLLTVRTGAPLEDCWEGMPPQKLHVI</sequence>
<name>A0A8S5LU15_9CAUD</name>